<dbReference type="Proteomes" id="UP000294746">
    <property type="component" value="Unassembled WGS sequence"/>
</dbReference>
<name>A0A4R2SDL9_9BACL</name>
<dbReference type="RefSeq" id="WP_165873682.1">
    <property type="nucleotide sequence ID" value="NZ_SLXV01000012.1"/>
</dbReference>
<keyword evidence="5 7" id="KW-1133">Transmembrane helix</keyword>
<evidence type="ECO:0000256" key="5">
    <source>
        <dbReference type="ARBA" id="ARBA00022989"/>
    </source>
</evidence>
<evidence type="ECO:0000256" key="7">
    <source>
        <dbReference type="SAM" id="Phobius"/>
    </source>
</evidence>
<reference evidence="8 9" key="1">
    <citation type="submission" date="2019-03" db="EMBL/GenBank/DDBJ databases">
        <title>Genomic Encyclopedia of Type Strains, Phase IV (KMG-IV): sequencing the most valuable type-strain genomes for metagenomic binning, comparative biology and taxonomic classification.</title>
        <authorList>
            <person name="Goeker M."/>
        </authorList>
    </citation>
    <scope>NUCLEOTIDE SEQUENCE [LARGE SCALE GENOMIC DNA]</scope>
    <source>
        <strain evidence="8 9">DSM 46831</strain>
    </source>
</reference>
<dbReference type="GO" id="GO:0015078">
    <property type="term" value="F:proton transmembrane transporter activity"/>
    <property type="evidence" value="ECO:0007669"/>
    <property type="project" value="TreeGrafter"/>
</dbReference>
<dbReference type="GO" id="GO:0009486">
    <property type="term" value="F:cytochrome bo3 ubiquinol oxidase activity"/>
    <property type="evidence" value="ECO:0007669"/>
    <property type="project" value="TreeGrafter"/>
</dbReference>
<dbReference type="GO" id="GO:0019646">
    <property type="term" value="P:aerobic electron transport chain"/>
    <property type="evidence" value="ECO:0007669"/>
    <property type="project" value="TreeGrafter"/>
</dbReference>
<dbReference type="AlphaFoldDB" id="A0A4R2SDL9"/>
<dbReference type="EMBL" id="SLXV01000012">
    <property type="protein sequence ID" value="TCP69175.1"/>
    <property type="molecule type" value="Genomic_DNA"/>
</dbReference>
<evidence type="ECO:0000256" key="6">
    <source>
        <dbReference type="ARBA" id="ARBA00023136"/>
    </source>
</evidence>
<dbReference type="GO" id="GO:0005886">
    <property type="term" value="C:plasma membrane"/>
    <property type="evidence" value="ECO:0007669"/>
    <property type="project" value="UniProtKB-SubCell"/>
</dbReference>
<feature type="transmembrane region" description="Helical" evidence="7">
    <location>
        <begin position="47"/>
        <end position="67"/>
    </location>
</feature>
<comment type="subcellular location">
    <subcellularLocation>
        <location evidence="1">Cell membrane</location>
        <topology evidence="1">Multi-pass membrane protein</topology>
    </subcellularLocation>
</comment>
<dbReference type="InterPro" id="IPR005171">
    <property type="entry name" value="Cyt_c_oxidase_su4_prok"/>
</dbReference>
<dbReference type="Pfam" id="PF03626">
    <property type="entry name" value="COX4_pro"/>
    <property type="match status" value="1"/>
</dbReference>
<keyword evidence="6 7" id="KW-0472">Membrane</keyword>
<evidence type="ECO:0000313" key="9">
    <source>
        <dbReference type="Proteomes" id="UP000294746"/>
    </source>
</evidence>
<proteinExistence type="inferred from homology"/>
<gene>
    <name evidence="8" type="ORF">EDD57_11240</name>
</gene>
<comment type="similarity">
    <text evidence="2">Belongs to the cytochrome c oxidase bacterial subunit 4 family.</text>
</comment>
<evidence type="ECO:0000256" key="2">
    <source>
        <dbReference type="ARBA" id="ARBA00008079"/>
    </source>
</evidence>
<keyword evidence="4 7" id="KW-0812">Transmembrane</keyword>
<dbReference type="InterPro" id="IPR050968">
    <property type="entry name" value="Cytochrome_c_oxidase_bac_sub4"/>
</dbReference>
<feature type="transmembrane region" description="Helical" evidence="7">
    <location>
        <begin position="23"/>
        <end position="41"/>
    </location>
</feature>
<keyword evidence="3" id="KW-1003">Cell membrane</keyword>
<dbReference type="PANTHER" id="PTHR36835:SF1">
    <property type="entry name" value="CYTOCHROME BO(3) UBIQUINOL OXIDASE SUBUNIT 4"/>
    <property type="match status" value="1"/>
</dbReference>
<accession>A0A4R2SDL9</accession>
<feature type="transmembrane region" description="Helical" evidence="7">
    <location>
        <begin position="79"/>
        <end position="101"/>
    </location>
</feature>
<organism evidence="8 9">
    <name type="scientific">Baia soyae</name>
    <dbReference type="NCBI Taxonomy" id="1544746"/>
    <lineage>
        <taxon>Bacteria</taxon>
        <taxon>Bacillati</taxon>
        <taxon>Bacillota</taxon>
        <taxon>Bacilli</taxon>
        <taxon>Bacillales</taxon>
        <taxon>Thermoactinomycetaceae</taxon>
        <taxon>Baia</taxon>
    </lineage>
</organism>
<dbReference type="GO" id="GO:0015990">
    <property type="term" value="P:electron transport coupled proton transport"/>
    <property type="evidence" value="ECO:0007669"/>
    <property type="project" value="TreeGrafter"/>
</dbReference>
<evidence type="ECO:0000313" key="8">
    <source>
        <dbReference type="EMBL" id="TCP69175.1"/>
    </source>
</evidence>
<comment type="caution">
    <text evidence="8">The sequence shown here is derived from an EMBL/GenBank/DDBJ whole genome shotgun (WGS) entry which is preliminary data.</text>
</comment>
<evidence type="ECO:0000256" key="3">
    <source>
        <dbReference type="ARBA" id="ARBA00022475"/>
    </source>
</evidence>
<evidence type="ECO:0000256" key="1">
    <source>
        <dbReference type="ARBA" id="ARBA00004651"/>
    </source>
</evidence>
<keyword evidence="9" id="KW-1185">Reference proteome</keyword>
<sequence>MADQSTSNTQPTEYKSESKMKHIVSFVAMILLTVAAFVLVLRDVVPVAWVLPLMLGFAVIQVLLQLFTFMHLDQKGSLYYILFIAFGVMVAVISAAGIIFMP</sequence>
<evidence type="ECO:0000256" key="4">
    <source>
        <dbReference type="ARBA" id="ARBA00022692"/>
    </source>
</evidence>
<dbReference type="PANTHER" id="PTHR36835">
    <property type="entry name" value="CYTOCHROME BO(3) UBIQUINOL OXIDASE SUBUNIT 4"/>
    <property type="match status" value="1"/>
</dbReference>
<protein>
    <submittedName>
        <fullName evidence="8">Cytochrome c oxidase subunit 4/cytochrome o ubiquinol oxidase operon protein cyoD</fullName>
    </submittedName>
</protein>
<dbReference type="GO" id="GO:0009319">
    <property type="term" value="C:cytochrome o ubiquinol oxidase complex"/>
    <property type="evidence" value="ECO:0007669"/>
    <property type="project" value="TreeGrafter"/>
</dbReference>